<keyword evidence="1" id="KW-0418">Kinase</keyword>
<proteinExistence type="predicted"/>
<dbReference type="Proteomes" id="UP000030364">
    <property type="component" value="Unassembled WGS sequence"/>
</dbReference>
<dbReference type="Gene3D" id="3.30.420.40">
    <property type="match status" value="2"/>
</dbReference>
<dbReference type="GO" id="GO:0006040">
    <property type="term" value="P:amino sugar metabolic process"/>
    <property type="evidence" value="ECO:0007669"/>
    <property type="project" value="InterPro"/>
</dbReference>
<dbReference type="SUPFAM" id="SSF53067">
    <property type="entry name" value="Actin-like ATPase domain"/>
    <property type="match status" value="1"/>
</dbReference>
<reference evidence="1 2" key="1">
    <citation type="journal article" date="2015" name="Genome Announc.">
        <title>Draft Genome Sequence of the Thermophile Thermus filiformis ATCC 43280, Producer of Carotenoid-(Di)glucoside-Branched Fatty Acid (Di)esters and Source of Hyperthermostable Enzymes of Biotechnological Interest.</title>
        <authorList>
            <person name="Mandelli F."/>
            <person name="Oliveira Ramires B."/>
            <person name="Couger M.B."/>
            <person name="Paixao D.A."/>
            <person name="Camilo C.M."/>
            <person name="Polikarpov I."/>
            <person name="Prade R."/>
            <person name="Riano-Pachon D.M."/>
            <person name="Squina F.M."/>
        </authorList>
    </citation>
    <scope>NUCLEOTIDE SEQUENCE [LARGE SCALE GENOMIC DNA]</scope>
    <source>
        <strain evidence="1 2">ATCC 43280</strain>
    </source>
</reference>
<dbReference type="AlphaFoldDB" id="A0A0A2X9J9"/>
<dbReference type="PANTHER" id="PTHR30605">
    <property type="entry name" value="ANHYDRO-N-ACETYLMURAMIC ACID KINASE"/>
    <property type="match status" value="1"/>
</dbReference>
<dbReference type="GO" id="GO:0009254">
    <property type="term" value="P:peptidoglycan turnover"/>
    <property type="evidence" value="ECO:0007669"/>
    <property type="project" value="InterPro"/>
</dbReference>
<comment type="caution">
    <text evidence="1">The sequence shown here is derived from an EMBL/GenBank/DDBJ whole genome shotgun (WGS) entry which is preliminary data.</text>
</comment>
<dbReference type="Pfam" id="PF03702">
    <property type="entry name" value="AnmK"/>
    <property type="match status" value="1"/>
</dbReference>
<keyword evidence="2" id="KW-1185">Reference proteome</keyword>
<dbReference type="EMBL" id="JPSL02000036">
    <property type="protein sequence ID" value="KGQ21879.2"/>
    <property type="molecule type" value="Genomic_DNA"/>
</dbReference>
<dbReference type="InterPro" id="IPR005338">
    <property type="entry name" value="Anhydro_N_Ac-Mur_kinase"/>
</dbReference>
<dbReference type="STRING" id="276.THFILI_02065"/>
<gene>
    <name evidence="1" type="ORF">THFILI_02065</name>
</gene>
<accession>A0A0A2X9J9</accession>
<dbReference type="RefSeq" id="WP_038064368.1">
    <property type="nucleotide sequence ID" value="NZ_JPSL02000036.1"/>
</dbReference>
<dbReference type="OrthoDB" id="9763949at2"/>
<name>A0A0A2X9J9_THEFI</name>
<evidence type="ECO:0000313" key="1">
    <source>
        <dbReference type="EMBL" id="KGQ21879.2"/>
    </source>
</evidence>
<dbReference type="GO" id="GO:0016773">
    <property type="term" value="F:phosphotransferase activity, alcohol group as acceptor"/>
    <property type="evidence" value="ECO:0007669"/>
    <property type="project" value="InterPro"/>
</dbReference>
<sequence length="347" mass="37714">MRVLGLMSGTSADGVDLVLAEFSGRPPEGPTHRVLAHREVPYPEGLRRRVLEAMRGGDTRALALLHHDLGRFYLEAALPFRNQAELLVLSGQTVWHEPPLATFQLGEPSHLALGLGVPVVFGFREVDLAAGGQGAPLVAYPDLLLYGEEGVRLCVHNLGGISNLTCFRGRDPTTLLAFDTGPGVCLFDEALERLGLSLEEGMVLAEEGEEDPEALEAWLAHPYLQAPPPKTTGREVWRLENLHPLPEEPARLLRSLLAFTARSVLLAYRRFVGPVDRVLLAGGGARNRVLVDLLRAHLPLETMPNPKVREALAFALLGYLYILGEVNVLGRATGGRDVRAGKVVEPA</sequence>
<dbReference type="PANTHER" id="PTHR30605:SF0">
    <property type="entry name" value="ANHYDRO-N-ACETYLMURAMIC ACID KINASE"/>
    <property type="match status" value="1"/>
</dbReference>
<evidence type="ECO:0000313" key="2">
    <source>
        <dbReference type="Proteomes" id="UP000030364"/>
    </source>
</evidence>
<dbReference type="GO" id="GO:0005524">
    <property type="term" value="F:ATP binding"/>
    <property type="evidence" value="ECO:0007669"/>
    <property type="project" value="InterPro"/>
</dbReference>
<dbReference type="InterPro" id="IPR043129">
    <property type="entry name" value="ATPase_NBD"/>
</dbReference>
<dbReference type="GO" id="GO:0016301">
    <property type="term" value="F:kinase activity"/>
    <property type="evidence" value="ECO:0007669"/>
    <property type="project" value="UniProtKB-KW"/>
</dbReference>
<organism evidence="1 2">
    <name type="scientific">Thermus filiformis</name>
    <dbReference type="NCBI Taxonomy" id="276"/>
    <lineage>
        <taxon>Bacteria</taxon>
        <taxon>Thermotogati</taxon>
        <taxon>Deinococcota</taxon>
        <taxon>Deinococci</taxon>
        <taxon>Thermales</taxon>
        <taxon>Thermaceae</taxon>
        <taxon>Thermus</taxon>
    </lineage>
</organism>
<keyword evidence="1" id="KW-0808">Transferase</keyword>
<protein>
    <submittedName>
        <fullName evidence="1">Anhydro-N-acetylmuramic acid kinase</fullName>
    </submittedName>
</protein>